<protein>
    <submittedName>
        <fullName evidence="2">Uncharacterized protein</fullName>
    </submittedName>
</protein>
<accession>A0ABN3QFH7</accession>
<name>A0ABN3QFH7_9ACTN</name>
<keyword evidence="3" id="KW-1185">Reference proteome</keyword>
<organism evidence="2 3">
    <name type="scientific">Actinomadura fulvescens</name>
    <dbReference type="NCBI Taxonomy" id="46160"/>
    <lineage>
        <taxon>Bacteria</taxon>
        <taxon>Bacillati</taxon>
        <taxon>Actinomycetota</taxon>
        <taxon>Actinomycetes</taxon>
        <taxon>Streptosporangiales</taxon>
        <taxon>Thermomonosporaceae</taxon>
        <taxon>Actinomadura</taxon>
    </lineage>
</organism>
<evidence type="ECO:0000256" key="1">
    <source>
        <dbReference type="SAM" id="MobiDB-lite"/>
    </source>
</evidence>
<proteinExistence type="predicted"/>
<dbReference type="EMBL" id="BAAATD010000011">
    <property type="protein sequence ID" value="GAA2624549.1"/>
    <property type="molecule type" value="Genomic_DNA"/>
</dbReference>
<gene>
    <name evidence="2" type="ORF">GCM10010411_71330</name>
</gene>
<dbReference type="Proteomes" id="UP001501509">
    <property type="component" value="Unassembled WGS sequence"/>
</dbReference>
<feature type="region of interest" description="Disordered" evidence="1">
    <location>
        <begin position="1"/>
        <end position="33"/>
    </location>
</feature>
<evidence type="ECO:0000313" key="3">
    <source>
        <dbReference type="Proteomes" id="UP001501509"/>
    </source>
</evidence>
<sequence length="112" mass="10551">MIFGAAGTPAPGLSTTPRLASCGPPTGSAGAVRAPAARSTDAGLTDADLAAAGPAVARLAVAGAAANTGVAMSGAAASGTVNAVAARRVLLMIPRRLGDTSGGSIPVRDVSE</sequence>
<evidence type="ECO:0000313" key="2">
    <source>
        <dbReference type="EMBL" id="GAA2624549.1"/>
    </source>
</evidence>
<comment type="caution">
    <text evidence="2">The sequence shown here is derived from an EMBL/GenBank/DDBJ whole genome shotgun (WGS) entry which is preliminary data.</text>
</comment>
<reference evidence="2 3" key="1">
    <citation type="journal article" date="2019" name="Int. J. Syst. Evol. Microbiol.">
        <title>The Global Catalogue of Microorganisms (GCM) 10K type strain sequencing project: providing services to taxonomists for standard genome sequencing and annotation.</title>
        <authorList>
            <consortium name="The Broad Institute Genomics Platform"/>
            <consortium name="The Broad Institute Genome Sequencing Center for Infectious Disease"/>
            <person name="Wu L."/>
            <person name="Ma J."/>
        </authorList>
    </citation>
    <scope>NUCLEOTIDE SEQUENCE [LARGE SCALE GENOMIC DNA]</scope>
    <source>
        <strain evidence="2 3">JCM 6833</strain>
    </source>
</reference>